<proteinExistence type="predicted"/>
<evidence type="ECO:0000313" key="1">
    <source>
        <dbReference type="EMBL" id="SHJ85514.1"/>
    </source>
</evidence>
<organism evidence="1 2">
    <name type="scientific">Pseudozobellia thermophila</name>
    <dbReference type="NCBI Taxonomy" id="192903"/>
    <lineage>
        <taxon>Bacteria</taxon>
        <taxon>Pseudomonadati</taxon>
        <taxon>Bacteroidota</taxon>
        <taxon>Flavobacteriia</taxon>
        <taxon>Flavobacteriales</taxon>
        <taxon>Flavobacteriaceae</taxon>
        <taxon>Pseudozobellia</taxon>
    </lineage>
</organism>
<dbReference type="OrthoDB" id="9800684at2"/>
<dbReference type="STRING" id="192903.SAMN04488513_11092"/>
<evidence type="ECO:0000313" key="2">
    <source>
        <dbReference type="Proteomes" id="UP000184543"/>
    </source>
</evidence>
<protein>
    <submittedName>
        <fullName evidence="1">Uncharacterized protein</fullName>
    </submittedName>
</protein>
<dbReference type="Proteomes" id="UP000184543">
    <property type="component" value="Unassembled WGS sequence"/>
</dbReference>
<dbReference type="InterPro" id="IPR014710">
    <property type="entry name" value="RmlC-like_jellyroll"/>
</dbReference>
<dbReference type="AlphaFoldDB" id="A0A1M6MQ05"/>
<dbReference type="EMBL" id="FQYU01000010">
    <property type="protein sequence ID" value="SHJ85514.1"/>
    <property type="molecule type" value="Genomic_DNA"/>
</dbReference>
<name>A0A1M6MQ05_9FLAO</name>
<sequence length="139" mass="15641">MIYQELNPAGNFDPWEASRLLELRKNKVSENLGQLLLFENDTIKVWEIFLQPGDRLGFRKTNRDYSFVAMADGLAVTRSSDGCISLIKIAKGDTGYIPCLGDDTVRDLENIGEGPLFIHVMEFLPVVLTSDVDIKTDFL</sequence>
<reference evidence="2" key="1">
    <citation type="submission" date="2016-11" db="EMBL/GenBank/DDBJ databases">
        <authorList>
            <person name="Varghese N."/>
            <person name="Submissions S."/>
        </authorList>
    </citation>
    <scope>NUCLEOTIDE SEQUENCE [LARGE SCALE GENOMIC DNA]</scope>
    <source>
        <strain evidence="2">DSM 19858</strain>
    </source>
</reference>
<gene>
    <name evidence="1" type="ORF">SAMN04488513_11092</name>
</gene>
<dbReference type="Gene3D" id="2.60.120.10">
    <property type="entry name" value="Jelly Rolls"/>
    <property type="match status" value="1"/>
</dbReference>
<dbReference type="RefSeq" id="WP_139278139.1">
    <property type="nucleotide sequence ID" value="NZ_FQYU01000010.1"/>
</dbReference>
<accession>A0A1M6MQ05</accession>
<keyword evidence="2" id="KW-1185">Reference proteome</keyword>